<proteinExistence type="inferred from homology"/>
<evidence type="ECO:0000256" key="6">
    <source>
        <dbReference type="SAM" id="MobiDB-lite"/>
    </source>
</evidence>
<reference evidence="8" key="1">
    <citation type="submission" date="2017-09" db="EMBL/GenBank/DDBJ databases">
        <title>Depth-based differentiation of microbial function through sediment-hosted aquifers and enrichment of novel symbionts in the deep terrestrial subsurface.</title>
        <authorList>
            <person name="Probst A.J."/>
            <person name="Ladd B."/>
            <person name="Jarett J.K."/>
            <person name="Geller-Mcgrath D.E."/>
            <person name="Sieber C.M.K."/>
            <person name="Emerson J.B."/>
            <person name="Anantharaman K."/>
            <person name="Thomas B.C."/>
            <person name="Malmstrom R."/>
            <person name="Stieglmeier M."/>
            <person name="Klingl A."/>
            <person name="Woyke T."/>
            <person name="Ryan C.M."/>
            <person name="Banfield J.F."/>
        </authorList>
    </citation>
    <scope>NUCLEOTIDE SEQUENCE [LARGE SCALE GENOMIC DNA]</scope>
</reference>
<comment type="caution">
    <text evidence="7">The sequence shown here is derived from an EMBL/GenBank/DDBJ whole genome shotgun (WGS) entry which is preliminary data.</text>
</comment>
<evidence type="ECO:0000256" key="2">
    <source>
        <dbReference type="ARBA" id="ARBA00022980"/>
    </source>
</evidence>
<dbReference type="PANTHER" id="PTHR21569:SF1">
    <property type="entry name" value="SMALL RIBOSOMAL SUBUNIT PROTEIN US9M"/>
    <property type="match status" value="1"/>
</dbReference>
<dbReference type="EMBL" id="PEWZ01000054">
    <property type="protein sequence ID" value="PIU35807.1"/>
    <property type="molecule type" value="Genomic_DNA"/>
</dbReference>
<keyword evidence="3 4" id="KW-0687">Ribonucleoprotein</keyword>
<dbReference type="AlphaFoldDB" id="A0A2M6YRM7"/>
<dbReference type="NCBIfam" id="NF001099">
    <property type="entry name" value="PRK00132.1"/>
    <property type="match status" value="1"/>
</dbReference>
<feature type="region of interest" description="Disordered" evidence="6">
    <location>
        <begin position="113"/>
        <end position="136"/>
    </location>
</feature>
<dbReference type="Proteomes" id="UP000229502">
    <property type="component" value="Unassembled WGS sequence"/>
</dbReference>
<dbReference type="InterPro" id="IPR020568">
    <property type="entry name" value="Ribosomal_Su5_D2-typ_SF"/>
</dbReference>
<evidence type="ECO:0000256" key="1">
    <source>
        <dbReference type="ARBA" id="ARBA00005251"/>
    </source>
</evidence>
<sequence>MTKKVKNKEYISAIGRRKRSTARIRLYTTKGQILVNEKPIDEYFRGVPKVYYLKPFELTQTEGKYHATARIEGGGISGQVGAFVHGVSRALIKLDPEKYKVVLKSAGLLTRDPREKERRKFGNAQKARAKKQSPKR</sequence>
<dbReference type="GO" id="GO:0003723">
    <property type="term" value="F:RNA binding"/>
    <property type="evidence" value="ECO:0007669"/>
    <property type="project" value="TreeGrafter"/>
</dbReference>
<organism evidence="7 8">
    <name type="scientific">Candidatus Shapirobacteria bacterium CG07_land_8_20_14_0_80_39_18</name>
    <dbReference type="NCBI Taxonomy" id="1974882"/>
    <lineage>
        <taxon>Bacteria</taxon>
        <taxon>Candidatus Shapironibacteriota</taxon>
    </lineage>
</organism>
<gene>
    <name evidence="7" type="ORF">COT03_01025</name>
</gene>
<dbReference type="InterPro" id="IPR014721">
    <property type="entry name" value="Ribsml_uS5_D2-typ_fold_subgr"/>
</dbReference>
<evidence type="ECO:0000313" key="8">
    <source>
        <dbReference type="Proteomes" id="UP000229502"/>
    </source>
</evidence>
<dbReference type="InterPro" id="IPR000754">
    <property type="entry name" value="Ribosomal_uS9"/>
</dbReference>
<evidence type="ECO:0000256" key="3">
    <source>
        <dbReference type="ARBA" id="ARBA00023274"/>
    </source>
</evidence>
<dbReference type="InterPro" id="IPR023035">
    <property type="entry name" value="Ribosomal_uS9_bac/plastid"/>
</dbReference>
<evidence type="ECO:0000256" key="4">
    <source>
        <dbReference type="RuleBase" id="RU003815"/>
    </source>
</evidence>
<dbReference type="PANTHER" id="PTHR21569">
    <property type="entry name" value="RIBOSOMAL PROTEIN S9"/>
    <property type="match status" value="1"/>
</dbReference>
<dbReference type="GO" id="GO:0003735">
    <property type="term" value="F:structural constituent of ribosome"/>
    <property type="evidence" value="ECO:0007669"/>
    <property type="project" value="InterPro"/>
</dbReference>
<evidence type="ECO:0000256" key="5">
    <source>
        <dbReference type="RuleBase" id="RU003816"/>
    </source>
</evidence>
<evidence type="ECO:0000313" key="7">
    <source>
        <dbReference type="EMBL" id="PIU35807.1"/>
    </source>
</evidence>
<protein>
    <recommendedName>
        <fullName evidence="5">30S ribosomal protein S9</fullName>
    </recommendedName>
</protein>
<dbReference type="Pfam" id="PF00380">
    <property type="entry name" value="Ribosomal_S9"/>
    <property type="match status" value="1"/>
</dbReference>
<keyword evidence="2 4" id="KW-0689">Ribosomal protein</keyword>
<dbReference type="InterPro" id="IPR020574">
    <property type="entry name" value="Ribosomal_uS9_CS"/>
</dbReference>
<comment type="similarity">
    <text evidence="1 4">Belongs to the universal ribosomal protein uS9 family.</text>
</comment>
<dbReference type="Gene3D" id="3.30.230.10">
    <property type="match status" value="1"/>
</dbReference>
<dbReference type="PROSITE" id="PS00360">
    <property type="entry name" value="RIBOSOMAL_S9"/>
    <property type="match status" value="1"/>
</dbReference>
<dbReference type="GO" id="GO:0022627">
    <property type="term" value="C:cytosolic small ribosomal subunit"/>
    <property type="evidence" value="ECO:0007669"/>
    <property type="project" value="TreeGrafter"/>
</dbReference>
<feature type="compositionally biased region" description="Basic residues" evidence="6">
    <location>
        <begin position="121"/>
        <end position="136"/>
    </location>
</feature>
<dbReference type="GO" id="GO:0006412">
    <property type="term" value="P:translation"/>
    <property type="evidence" value="ECO:0007669"/>
    <property type="project" value="InterPro"/>
</dbReference>
<accession>A0A2M6YRM7</accession>
<dbReference type="SUPFAM" id="SSF54211">
    <property type="entry name" value="Ribosomal protein S5 domain 2-like"/>
    <property type="match status" value="1"/>
</dbReference>
<name>A0A2M6YRM7_9BACT</name>